<dbReference type="EMBL" id="GGEC01078968">
    <property type="protein sequence ID" value="MBX59452.1"/>
    <property type="molecule type" value="Transcribed_RNA"/>
</dbReference>
<organism evidence="1">
    <name type="scientific">Rhizophora mucronata</name>
    <name type="common">Asiatic mangrove</name>
    <dbReference type="NCBI Taxonomy" id="61149"/>
    <lineage>
        <taxon>Eukaryota</taxon>
        <taxon>Viridiplantae</taxon>
        <taxon>Streptophyta</taxon>
        <taxon>Embryophyta</taxon>
        <taxon>Tracheophyta</taxon>
        <taxon>Spermatophyta</taxon>
        <taxon>Magnoliopsida</taxon>
        <taxon>eudicotyledons</taxon>
        <taxon>Gunneridae</taxon>
        <taxon>Pentapetalae</taxon>
        <taxon>rosids</taxon>
        <taxon>fabids</taxon>
        <taxon>Malpighiales</taxon>
        <taxon>Rhizophoraceae</taxon>
        <taxon>Rhizophora</taxon>
    </lineage>
</organism>
<accession>A0A2P2PXI6</accession>
<evidence type="ECO:0000313" key="1">
    <source>
        <dbReference type="EMBL" id="MBX59452.1"/>
    </source>
</evidence>
<reference evidence="1" key="1">
    <citation type="submission" date="2018-02" db="EMBL/GenBank/DDBJ databases">
        <title>Rhizophora mucronata_Transcriptome.</title>
        <authorList>
            <person name="Meera S.P."/>
            <person name="Sreeshan A."/>
            <person name="Augustine A."/>
        </authorList>
    </citation>
    <scope>NUCLEOTIDE SEQUENCE</scope>
    <source>
        <tissue evidence="1">Leaf</tissue>
    </source>
</reference>
<proteinExistence type="predicted"/>
<name>A0A2P2PXI6_RHIMU</name>
<protein>
    <submittedName>
        <fullName evidence="1">Uncharacterized protein</fullName>
    </submittedName>
</protein>
<sequence>MLRNYLFYEGK</sequence>